<sequence length="98" mass="10987">MLRVCCGRRVSASAHVECGRAAHRPPVRRRHRIDNTKREARSPLRADSAACLSPVSRFMTLTPIIVCHNGAMSTRFPHDFDVSSVRTICESATRESLR</sequence>
<dbReference type="Proteomes" id="UP000070255">
    <property type="component" value="Unassembled WGS sequence"/>
</dbReference>
<reference evidence="1 2" key="1">
    <citation type="submission" date="2015-11" db="EMBL/GenBank/DDBJ databases">
        <authorList>
            <person name="Sahl J."/>
            <person name="Wagner D."/>
            <person name="Keim P."/>
        </authorList>
    </citation>
    <scope>NUCLEOTIDE SEQUENCE [LARGE SCALE GENOMIC DNA]</scope>
    <source>
        <strain evidence="1 2">BDU18</strain>
    </source>
</reference>
<proteinExistence type="predicted"/>
<organism evidence="1 2">
    <name type="scientific">Burkholderia savannae</name>
    <dbReference type="NCBI Taxonomy" id="1637837"/>
    <lineage>
        <taxon>Bacteria</taxon>
        <taxon>Pseudomonadati</taxon>
        <taxon>Pseudomonadota</taxon>
        <taxon>Betaproteobacteria</taxon>
        <taxon>Burkholderiales</taxon>
        <taxon>Burkholderiaceae</taxon>
        <taxon>Burkholderia</taxon>
        <taxon>pseudomallei group</taxon>
    </lineage>
</organism>
<protein>
    <submittedName>
        <fullName evidence="1">Uncharacterized protein</fullName>
    </submittedName>
</protein>
<evidence type="ECO:0000313" key="1">
    <source>
        <dbReference type="EMBL" id="KWZ38368.1"/>
    </source>
</evidence>
<name>A0ABR5T571_9BURK</name>
<evidence type="ECO:0000313" key="2">
    <source>
        <dbReference type="Proteomes" id="UP000070255"/>
    </source>
</evidence>
<comment type="caution">
    <text evidence="1">The sequence shown here is derived from an EMBL/GenBank/DDBJ whole genome shotgun (WGS) entry which is preliminary data.</text>
</comment>
<dbReference type="EMBL" id="LNJQ01000004">
    <property type="protein sequence ID" value="KWZ38368.1"/>
    <property type="molecule type" value="Genomic_DNA"/>
</dbReference>
<keyword evidence="2" id="KW-1185">Reference proteome</keyword>
<gene>
    <name evidence="1" type="ORF">WS72_26325</name>
</gene>
<accession>A0ABR5T571</accession>